<dbReference type="Pfam" id="PF17293">
    <property type="entry name" value="Arm-DNA-bind_5"/>
    <property type="match status" value="1"/>
</dbReference>
<comment type="caution">
    <text evidence="2">The sequence shown here is derived from an EMBL/GenBank/DDBJ whole genome shotgun (WGS) entry which is preliminary data.</text>
</comment>
<proteinExistence type="predicted"/>
<dbReference type="Proteomes" id="UP000188947">
    <property type="component" value="Unassembled WGS sequence"/>
</dbReference>
<keyword evidence="3" id="KW-1185">Reference proteome</keyword>
<gene>
    <name evidence="2" type="ORF">BMF97_14205</name>
</gene>
<name>A0A1V3TXT6_ELIME</name>
<protein>
    <recommendedName>
        <fullName evidence="1">Arm DNA-binding domain-containing protein</fullName>
    </recommendedName>
</protein>
<evidence type="ECO:0000259" key="1">
    <source>
        <dbReference type="Pfam" id="PF17293"/>
    </source>
</evidence>
<evidence type="ECO:0000313" key="3">
    <source>
        <dbReference type="Proteomes" id="UP000188947"/>
    </source>
</evidence>
<dbReference type="AlphaFoldDB" id="A0A1V3TXT6"/>
<dbReference type="RefSeq" id="WP_069213835.1">
    <property type="nucleotide sequence ID" value="NZ_CP016378.1"/>
</dbReference>
<sequence>MKTKISVLFYAKKSKAKNNLQVPVYLRITVNGKRSEFSTGKNVDPSKWNSEISRLKGNSEKARTMNKYFDVLLFRILEIERNLIYQENLLMLLT</sequence>
<dbReference type="STRING" id="238.BBD35_10110"/>
<dbReference type="EMBL" id="MPOG01000016">
    <property type="protein sequence ID" value="OOH93588.1"/>
    <property type="molecule type" value="Genomic_DNA"/>
</dbReference>
<organism evidence="2 3">
    <name type="scientific">Elizabethkingia meningoseptica</name>
    <name type="common">Chryseobacterium meningosepticum</name>
    <dbReference type="NCBI Taxonomy" id="238"/>
    <lineage>
        <taxon>Bacteria</taxon>
        <taxon>Pseudomonadati</taxon>
        <taxon>Bacteroidota</taxon>
        <taxon>Flavobacteriia</taxon>
        <taxon>Flavobacteriales</taxon>
        <taxon>Weeksellaceae</taxon>
        <taxon>Elizabethkingia</taxon>
    </lineage>
</organism>
<feature type="domain" description="Arm DNA-binding" evidence="1">
    <location>
        <begin position="9"/>
        <end position="88"/>
    </location>
</feature>
<reference evidence="2 3" key="1">
    <citation type="submission" date="2016-11" db="EMBL/GenBank/DDBJ databases">
        <title>Genome sequence and comparative genomic analysis of clinical strain Elizabethkingia meningoseptica 61421 PRCM.</title>
        <authorList>
            <person name="Wang M."/>
            <person name="Hu S."/>
            <person name="Cao L."/>
            <person name="Jiang T."/>
            <person name="Zhou Y."/>
            <person name="Ming D."/>
        </authorList>
    </citation>
    <scope>NUCLEOTIDE SEQUENCE [LARGE SCALE GENOMIC DNA]</scope>
    <source>
        <strain evidence="2 3">61421 PRCM</strain>
    </source>
</reference>
<evidence type="ECO:0000313" key="2">
    <source>
        <dbReference type="EMBL" id="OOH93588.1"/>
    </source>
</evidence>
<accession>A0A1V3TXT6</accession>
<dbReference type="OrthoDB" id="1098628at2"/>
<dbReference type="InterPro" id="IPR035386">
    <property type="entry name" value="Arm-DNA-bind_5"/>
</dbReference>